<dbReference type="SUPFAM" id="SSF47090">
    <property type="entry name" value="PGBD-like"/>
    <property type="match status" value="1"/>
</dbReference>
<name>A0AAX3WR75_METEX</name>
<dbReference type="InterPro" id="IPR002477">
    <property type="entry name" value="Peptidoglycan-bd-like"/>
</dbReference>
<dbReference type="InterPro" id="IPR036366">
    <property type="entry name" value="PGBDSf"/>
</dbReference>
<dbReference type="InterPro" id="IPR036365">
    <property type="entry name" value="PGBD-like_sf"/>
</dbReference>
<evidence type="ECO:0000313" key="3">
    <source>
        <dbReference type="Proteomes" id="UP001223720"/>
    </source>
</evidence>
<accession>A0AAX3WR75</accession>
<dbReference type="Proteomes" id="UP001223720">
    <property type="component" value="Chromosome"/>
</dbReference>
<evidence type="ECO:0000259" key="1">
    <source>
        <dbReference type="Pfam" id="PF01471"/>
    </source>
</evidence>
<proteinExistence type="predicted"/>
<evidence type="ECO:0000313" key="2">
    <source>
        <dbReference type="EMBL" id="WHQ72599.1"/>
    </source>
</evidence>
<protein>
    <submittedName>
        <fullName evidence="2">Peptidoglycan-binding protein</fullName>
    </submittedName>
</protein>
<dbReference type="AlphaFoldDB" id="A0AAX3WR75"/>
<reference evidence="2" key="1">
    <citation type="journal article" date="2022" name="Biotechnol. Bioprocess Eng.">
        <title>Pan-genome Analysis Reveals Comparative Genomic Features of Central Metabolic Pathways in Methylorubrum extorquens.</title>
        <authorList>
            <person name="Lee G.M."/>
            <person name="Scott-Nevros Z.K."/>
            <person name="Lee S.-M."/>
            <person name="Kim D."/>
        </authorList>
    </citation>
    <scope>NUCLEOTIDE SEQUENCE</scope>
    <source>
        <strain evidence="2">ATCC 55366</strain>
    </source>
</reference>
<dbReference type="Gene3D" id="1.10.101.10">
    <property type="entry name" value="PGBD-like superfamily/PGBD"/>
    <property type="match status" value="1"/>
</dbReference>
<dbReference type="Pfam" id="PF01471">
    <property type="entry name" value="PG_binding_1"/>
    <property type="match status" value="1"/>
</dbReference>
<organism evidence="2 3">
    <name type="scientific">Methylorubrum extorquens</name>
    <name type="common">Methylobacterium dichloromethanicum</name>
    <name type="synonym">Methylobacterium extorquens</name>
    <dbReference type="NCBI Taxonomy" id="408"/>
    <lineage>
        <taxon>Bacteria</taxon>
        <taxon>Pseudomonadati</taxon>
        <taxon>Pseudomonadota</taxon>
        <taxon>Alphaproteobacteria</taxon>
        <taxon>Hyphomicrobiales</taxon>
        <taxon>Methylobacteriaceae</taxon>
        <taxon>Methylorubrum</taxon>
    </lineage>
</organism>
<dbReference type="EMBL" id="CP073633">
    <property type="protein sequence ID" value="WHQ72599.1"/>
    <property type="molecule type" value="Genomic_DNA"/>
</dbReference>
<feature type="domain" description="Peptidoglycan binding-like" evidence="1">
    <location>
        <begin position="6"/>
        <end position="41"/>
    </location>
</feature>
<sequence>MNHNLGLSGADGDAGPRTIAAVTAFQHSAGLVADGVAEPKT</sequence>
<gene>
    <name evidence="2" type="ORF">KEC54_01505</name>
</gene>